<name>A0A1I5EU50_9CLOT</name>
<dbReference type="OrthoDB" id="2083169at2"/>
<evidence type="ECO:0000313" key="2">
    <source>
        <dbReference type="EMBL" id="SFO15045.1"/>
    </source>
</evidence>
<organism evidence="2 3">
    <name type="scientific">Proteiniclasticum ruminis</name>
    <dbReference type="NCBI Taxonomy" id="398199"/>
    <lineage>
        <taxon>Bacteria</taxon>
        <taxon>Bacillati</taxon>
        <taxon>Bacillota</taxon>
        <taxon>Clostridia</taxon>
        <taxon>Eubacteriales</taxon>
        <taxon>Clostridiaceae</taxon>
        <taxon>Proteiniclasticum</taxon>
    </lineage>
</organism>
<gene>
    <name evidence="2" type="ORF">SAMN04488695_12116</name>
</gene>
<dbReference type="AlphaFoldDB" id="A0A1I5EU50"/>
<dbReference type="InterPro" id="IPR016047">
    <property type="entry name" value="M23ase_b-sheet_dom"/>
</dbReference>
<dbReference type="EMBL" id="FOVK01000021">
    <property type="protein sequence ID" value="SFO15045.1"/>
    <property type="molecule type" value="Genomic_DNA"/>
</dbReference>
<dbReference type="InterPro" id="IPR050570">
    <property type="entry name" value="Cell_wall_metabolism_enzyme"/>
</dbReference>
<dbReference type="Gene3D" id="2.70.70.10">
    <property type="entry name" value="Glucose Permease (Domain IIA)"/>
    <property type="match status" value="1"/>
</dbReference>
<dbReference type="Proteomes" id="UP000181899">
    <property type="component" value="Unassembled WGS sequence"/>
</dbReference>
<protein>
    <submittedName>
        <fullName evidence="2">Peptidase family M23</fullName>
    </submittedName>
</protein>
<dbReference type="CDD" id="cd12797">
    <property type="entry name" value="M23_peptidase"/>
    <property type="match status" value="1"/>
</dbReference>
<keyword evidence="3" id="KW-1185">Reference proteome</keyword>
<dbReference type="InterPro" id="IPR011055">
    <property type="entry name" value="Dup_hybrid_motif"/>
</dbReference>
<evidence type="ECO:0000313" key="3">
    <source>
        <dbReference type="Proteomes" id="UP000181899"/>
    </source>
</evidence>
<dbReference type="Pfam" id="PF01551">
    <property type="entry name" value="Peptidase_M23"/>
    <property type="match status" value="1"/>
</dbReference>
<accession>A0A1I5EU50</accession>
<dbReference type="SUPFAM" id="SSF51261">
    <property type="entry name" value="Duplicated hybrid motif"/>
    <property type="match status" value="1"/>
</dbReference>
<proteinExistence type="predicted"/>
<feature type="domain" description="M23ase beta-sheet core" evidence="1">
    <location>
        <begin position="80"/>
        <end position="177"/>
    </location>
</feature>
<dbReference type="PANTHER" id="PTHR21666:SF270">
    <property type="entry name" value="MUREIN HYDROLASE ACTIVATOR ENVC"/>
    <property type="match status" value="1"/>
</dbReference>
<dbReference type="PANTHER" id="PTHR21666">
    <property type="entry name" value="PEPTIDASE-RELATED"/>
    <property type="match status" value="1"/>
</dbReference>
<dbReference type="GO" id="GO:0004222">
    <property type="term" value="F:metalloendopeptidase activity"/>
    <property type="evidence" value="ECO:0007669"/>
    <property type="project" value="TreeGrafter"/>
</dbReference>
<sequence>MRKKTYYDLSKVILTKYSITSFILNVKNIYISRSLIPPIIKFNPIIYSNFTPVLPIQPEYFIVSSPMGERKNPTTGEREVHYGIDIEVPGIEGQNVFSILPGVVSNISSDDRLGTYVVVKHGAMSTLYANLNPGDIRTIIGQRVFSGDVIGIVGNSGGEGKPLLHFEVDIDGERIDPLTIIGVKESNE</sequence>
<reference evidence="2 3" key="1">
    <citation type="submission" date="2016-10" db="EMBL/GenBank/DDBJ databases">
        <authorList>
            <person name="de Groot N.N."/>
        </authorList>
    </citation>
    <scope>NUCLEOTIDE SEQUENCE [LARGE SCALE GENOMIC DNA]</scope>
    <source>
        <strain evidence="2 3">ML2</strain>
    </source>
</reference>
<evidence type="ECO:0000259" key="1">
    <source>
        <dbReference type="Pfam" id="PF01551"/>
    </source>
</evidence>